<evidence type="ECO:0000313" key="2">
    <source>
        <dbReference type="EMBL" id="KKM85824.1"/>
    </source>
</evidence>
<dbReference type="Gene3D" id="3.40.50.11980">
    <property type="match status" value="1"/>
</dbReference>
<dbReference type="AlphaFoldDB" id="A0A0F9KU41"/>
<gene>
    <name evidence="2" type="ORF">LCGC14_1285140</name>
</gene>
<feature type="domain" description="RNase NYN" evidence="1">
    <location>
        <begin position="31"/>
        <end position="129"/>
    </location>
</feature>
<comment type="caution">
    <text evidence="2">The sequence shown here is derived from an EMBL/GenBank/DDBJ whole genome shotgun (WGS) entry which is preliminary data.</text>
</comment>
<dbReference type="Pfam" id="PF11977">
    <property type="entry name" value="RNase_Zc3h12a"/>
    <property type="match status" value="1"/>
</dbReference>
<accession>A0A0F9KU41</accession>
<dbReference type="InterPro" id="IPR021869">
    <property type="entry name" value="RNase_Zc3h12_NYN"/>
</dbReference>
<name>A0A0F9KU41_9ZZZZ</name>
<organism evidence="2">
    <name type="scientific">marine sediment metagenome</name>
    <dbReference type="NCBI Taxonomy" id="412755"/>
    <lineage>
        <taxon>unclassified sequences</taxon>
        <taxon>metagenomes</taxon>
        <taxon>ecological metagenomes</taxon>
    </lineage>
</organism>
<protein>
    <recommendedName>
        <fullName evidence="1">RNase NYN domain-containing protein</fullName>
    </recommendedName>
</protein>
<dbReference type="EMBL" id="LAZR01007349">
    <property type="protein sequence ID" value="KKM85824.1"/>
    <property type="molecule type" value="Genomic_DNA"/>
</dbReference>
<sequence length="141" mass="16807">MIENEQMLISVLEKAITCDLNNYLYDDKDSKGKLKIENVDILDEALRKLGYTKIILIASSTLRKKIDNPKKYEEMIKQKRIIQAPALIDNDWYILELAKKLDTVILSNDKFKDYWDEFGEDWIRQRRKTFILFEGRVFIKI</sequence>
<evidence type="ECO:0000259" key="1">
    <source>
        <dbReference type="Pfam" id="PF11977"/>
    </source>
</evidence>
<reference evidence="2" key="1">
    <citation type="journal article" date="2015" name="Nature">
        <title>Complex archaea that bridge the gap between prokaryotes and eukaryotes.</title>
        <authorList>
            <person name="Spang A."/>
            <person name="Saw J.H."/>
            <person name="Jorgensen S.L."/>
            <person name="Zaremba-Niedzwiedzka K."/>
            <person name="Martijn J."/>
            <person name="Lind A.E."/>
            <person name="van Eijk R."/>
            <person name="Schleper C."/>
            <person name="Guy L."/>
            <person name="Ettema T.J."/>
        </authorList>
    </citation>
    <scope>NUCLEOTIDE SEQUENCE</scope>
</reference>
<proteinExistence type="predicted"/>